<feature type="compositionally biased region" description="Polar residues" evidence="1">
    <location>
        <begin position="53"/>
        <end position="74"/>
    </location>
</feature>
<dbReference type="GO" id="GO:0016538">
    <property type="term" value="F:cyclin-dependent protein serine/threonine kinase regulator activity"/>
    <property type="evidence" value="ECO:0007669"/>
    <property type="project" value="TreeGrafter"/>
</dbReference>
<organism evidence="2 3">
    <name type="scientific">Agrocybe pediades</name>
    <dbReference type="NCBI Taxonomy" id="84607"/>
    <lineage>
        <taxon>Eukaryota</taxon>
        <taxon>Fungi</taxon>
        <taxon>Dikarya</taxon>
        <taxon>Basidiomycota</taxon>
        <taxon>Agaricomycotina</taxon>
        <taxon>Agaricomycetes</taxon>
        <taxon>Agaricomycetidae</taxon>
        <taxon>Agaricales</taxon>
        <taxon>Agaricineae</taxon>
        <taxon>Strophariaceae</taxon>
        <taxon>Agrocybe</taxon>
    </lineage>
</organism>
<evidence type="ECO:0000313" key="3">
    <source>
        <dbReference type="Proteomes" id="UP000521872"/>
    </source>
</evidence>
<dbReference type="Proteomes" id="UP000521872">
    <property type="component" value="Unassembled WGS sequence"/>
</dbReference>
<feature type="region of interest" description="Disordered" evidence="1">
    <location>
        <begin position="1"/>
        <end position="77"/>
    </location>
</feature>
<dbReference type="GO" id="GO:0019901">
    <property type="term" value="F:protein kinase binding"/>
    <property type="evidence" value="ECO:0007669"/>
    <property type="project" value="InterPro"/>
</dbReference>
<proteinExistence type="predicted"/>
<dbReference type="Pfam" id="PF08613">
    <property type="entry name" value="Cyclin"/>
    <property type="match status" value="1"/>
</dbReference>
<dbReference type="AlphaFoldDB" id="A0A8H4QEF6"/>
<dbReference type="PANTHER" id="PTHR15615:SF36">
    <property type="entry name" value="PHO85 CYCLIN-5"/>
    <property type="match status" value="1"/>
</dbReference>
<dbReference type="CDD" id="cd20557">
    <property type="entry name" value="CYCLIN_ScPCL1-like"/>
    <property type="match status" value="1"/>
</dbReference>
<feature type="region of interest" description="Disordered" evidence="1">
    <location>
        <begin position="123"/>
        <end position="144"/>
    </location>
</feature>
<dbReference type="PANTHER" id="PTHR15615">
    <property type="match status" value="1"/>
</dbReference>
<accession>A0A8H4QEF6</accession>
<reference evidence="2 3" key="1">
    <citation type="submission" date="2019-12" db="EMBL/GenBank/DDBJ databases">
        <authorList>
            <person name="Floudas D."/>
            <person name="Bentzer J."/>
            <person name="Ahren D."/>
            <person name="Johansson T."/>
            <person name="Persson P."/>
            <person name="Tunlid A."/>
        </authorList>
    </citation>
    <scope>NUCLEOTIDE SEQUENCE [LARGE SCALE GENOMIC DNA]</scope>
    <source>
        <strain evidence="2 3">CBS 102.39</strain>
    </source>
</reference>
<dbReference type="EMBL" id="JAACJL010000062">
    <property type="protein sequence ID" value="KAF4609425.1"/>
    <property type="molecule type" value="Genomic_DNA"/>
</dbReference>
<evidence type="ECO:0000313" key="2">
    <source>
        <dbReference type="EMBL" id="KAF4609425.1"/>
    </source>
</evidence>
<feature type="region of interest" description="Disordered" evidence="1">
    <location>
        <begin position="224"/>
        <end position="251"/>
    </location>
</feature>
<dbReference type="GO" id="GO:0005634">
    <property type="term" value="C:nucleus"/>
    <property type="evidence" value="ECO:0007669"/>
    <property type="project" value="TreeGrafter"/>
</dbReference>
<dbReference type="InterPro" id="IPR013922">
    <property type="entry name" value="Cyclin_PHO80-like"/>
</dbReference>
<keyword evidence="3" id="KW-1185">Reference proteome</keyword>
<protein>
    <submittedName>
        <fullName evidence="2">Uncharacterized protein</fullName>
    </submittedName>
</protein>
<name>A0A8H4QEF6_9AGAR</name>
<dbReference type="GO" id="GO:0000307">
    <property type="term" value="C:cyclin-dependent protein kinase holoenzyme complex"/>
    <property type="evidence" value="ECO:0007669"/>
    <property type="project" value="TreeGrafter"/>
</dbReference>
<gene>
    <name evidence="2" type="ORF">D9613_012927</name>
</gene>
<evidence type="ECO:0000256" key="1">
    <source>
        <dbReference type="SAM" id="MobiDB-lite"/>
    </source>
</evidence>
<sequence>MQIATQILAQRATPATRTTNTTTKTRWQPYLQPTASTSALPCRSPLSHILPAPTTNQTNISDPSTSRASLSAPAQTAKDPILSKQKYAIDLIDQAVHTLADIWRPQDIPKVFLPPRALGKQPALTTPTQPSFPHTLPSTNSFPQNAIRTDQTTIPLKTFVHEVLKRSRTSGTVLQTALCYLKALRSYNLPPLAREAELAASKIPYAPMSMSDCLKTVKVDDLSSEEVGGMEDNKTEKSMSFSSASFEPPSTPMPASLPSPLLCPRRTFLASLILASKFLQDKCYSNRAWAKLSGLPLREVGHCERALGQALDWRLWVGKATQSQASTTGTVRPVARAQSEESLSSPSVNFLVPEQQDRRALSAHQHAGIRRCTMAPESSFAAHITPSVVSSSTSSYSSYSSVEEDQYMAHLPEFSKYEYLIASSSSTSSSVSELQTPSPETPGLIYGLKAAMYTIINKPPTSLNLSQGHRKVSTISAGGCIISTTINNTINPFPPLHYFYHDPSLSVKKEQECIQLRKKSNNIHWDIQSGGRGGDQIELRKAWRWWK</sequence>
<comment type="caution">
    <text evidence="2">The sequence shown here is derived from an EMBL/GenBank/DDBJ whole genome shotgun (WGS) entry which is preliminary data.</text>
</comment>
<dbReference type="Gene3D" id="1.10.472.10">
    <property type="entry name" value="Cyclin-like"/>
    <property type="match status" value="1"/>
</dbReference>
<feature type="compositionally biased region" description="Low complexity" evidence="1">
    <location>
        <begin position="9"/>
        <end position="26"/>
    </location>
</feature>